<feature type="transmembrane region" description="Helical" evidence="1">
    <location>
        <begin position="82"/>
        <end position="101"/>
    </location>
</feature>
<reference evidence="3 4" key="2">
    <citation type="submission" date="2016-12" db="EMBL/GenBank/DDBJ databases">
        <title>Draft Genome Sequence of Cystobacter ferrugineus Strain Cbfe23.</title>
        <authorList>
            <person name="Akbar S."/>
            <person name="Dowd S.E."/>
            <person name="Stevens D.C."/>
        </authorList>
    </citation>
    <scope>NUCLEOTIDE SEQUENCE [LARGE SCALE GENOMIC DNA]</scope>
    <source>
        <strain evidence="3 4">Cbfe23</strain>
    </source>
</reference>
<keyword evidence="1" id="KW-0472">Membrane</keyword>
<dbReference type="EMBL" id="MPIN01000006">
    <property type="protein sequence ID" value="OJH38134.1"/>
    <property type="molecule type" value="Genomic_DNA"/>
</dbReference>
<dbReference type="AlphaFoldDB" id="A0A1L9B798"/>
<comment type="caution">
    <text evidence="3">The sequence shown here is derived from an EMBL/GenBank/DDBJ whole genome shotgun (WGS) entry which is preliminary data.</text>
</comment>
<keyword evidence="1" id="KW-1133">Transmembrane helix</keyword>
<evidence type="ECO:0000256" key="1">
    <source>
        <dbReference type="SAM" id="Phobius"/>
    </source>
</evidence>
<feature type="chain" id="PRO_5012679563" evidence="2">
    <location>
        <begin position="23"/>
        <end position="137"/>
    </location>
</feature>
<evidence type="ECO:0000313" key="3">
    <source>
        <dbReference type="EMBL" id="OJH38134.1"/>
    </source>
</evidence>
<organism evidence="3 4">
    <name type="scientific">Cystobacter ferrugineus</name>
    <dbReference type="NCBI Taxonomy" id="83449"/>
    <lineage>
        <taxon>Bacteria</taxon>
        <taxon>Pseudomonadati</taxon>
        <taxon>Myxococcota</taxon>
        <taxon>Myxococcia</taxon>
        <taxon>Myxococcales</taxon>
        <taxon>Cystobacterineae</taxon>
        <taxon>Archangiaceae</taxon>
        <taxon>Cystobacter</taxon>
    </lineage>
</organism>
<keyword evidence="4" id="KW-1185">Reference proteome</keyword>
<reference evidence="4" key="1">
    <citation type="submission" date="2016-11" db="EMBL/GenBank/DDBJ databases">
        <authorList>
            <person name="Shukria A."/>
            <person name="Stevens D.C."/>
        </authorList>
    </citation>
    <scope>NUCLEOTIDE SEQUENCE [LARGE SCALE GENOMIC DNA]</scope>
    <source>
        <strain evidence="4">Cbfe23</strain>
    </source>
</reference>
<proteinExistence type="predicted"/>
<protein>
    <submittedName>
        <fullName evidence="3">Uncharacterized protein</fullName>
    </submittedName>
</protein>
<sequence length="137" mass="15086">MRLFSVTTAVCVCLLSAAGAGASWYRAEQLRSEASWLLERSKAQASEYAESFNDTLATQQLETFAKRRAVLEQAYLWQRGQMLGILFAAAAAVAAWVLSLLRRLNGELEEVSEDVHGAQAGEPVPVPLHARVHRSRT</sequence>
<gene>
    <name evidence="3" type="ORF">BON30_23555</name>
</gene>
<dbReference type="OrthoDB" id="5525453at2"/>
<accession>A0A1L9B798</accession>
<evidence type="ECO:0000313" key="4">
    <source>
        <dbReference type="Proteomes" id="UP000182229"/>
    </source>
</evidence>
<evidence type="ECO:0000256" key="2">
    <source>
        <dbReference type="SAM" id="SignalP"/>
    </source>
</evidence>
<name>A0A1L9B798_9BACT</name>
<dbReference type="STRING" id="83449.BON30_23555"/>
<feature type="signal peptide" evidence="2">
    <location>
        <begin position="1"/>
        <end position="22"/>
    </location>
</feature>
<keyword evidence="1" id="KW-0812">Transmembrane</keyword>
<dbReference type="Proteomes" id="UP000182229">
    <property type="component" value="Unassembled WGS sequence"/>
</dbReference>
<keyword evidence="2" id="KW-0732">Signal</keyword>
<dbReference type="RefSeq" id="WP_071900641.1">
    <property type="nucleotide sequence ID" value="NZ_MPIN01000006.1"/>
</dbReference>